<organism evidence="3 4">
    <name type="scientific">Acidaminobacter hydrogenoformans DSM 2784</name>
    <dbReference type="NCBI Taxonomy" id="1120920"/>
    <lineage>
        <taxon>Bacteria</taxon>
        <taxon>Bacillati</taxon>
        <taxon>Bacillota</taxon>
        <taxon>Clostridia</taxon>
        <taxon>Peptostreptococcales</taxon>
        <taxon>Acidaminobacteraceae</taxon>
        <taxon>Acidaminobacter</taxon>
    </lineage>
</organism>
<dbReference type="InterPro" id="IPR047951">
    <property type="entry name" value="Transpos_ISL3"/>
</dbReference>
<dbReference type="AlphaFoldDB" id="A0A1G5S6M6"/>
<name>A0A1G5S6M6_9FIRM</name>
<dbReference type="OrthoDB" id="1696919at2"/>
<sequence length="58" mass="6952">ACITAFRNWSKEILNAFKYGYTNGCTEGFNNKIKVLKRISYGVRNFMRFRNRILHMCR</sequence>
<dbReference type="PANTHER" id="PTHR33498:SF1">
    <property type="entry name" value="TRANSPOSASE FOR INSERTION SEQUENCE ELEMENT IS1557"/>
    <property type="match status" value="1"/>
</dbReference>
<feature type="domain" description="Transposase IS204/IS1001/IS1096/IS1165 DDE" evidence="1">
    <location>
        <begin position="2"/>
        <end position="53"/>
    </location>
</feature>
<accession>A0A1G5S6M6</accession>
<dbReference type="EMBL" id="FMWL01000014">
    <property type="protein sequence ID" value="SCZ80696.1"/>
    <property type="molecule type" value="Genomic_DNA"/>
</dbReference>
<feature type="non-terminal residue" evidence="3">
    <location>
        <position position="1"/>
    </location>
</feature>
<reference evidence="3 4" key="1">
    <citation type="submission" date="2016-10" db="EMBL/GenBank/DDBJ databases">
        <authorList>
            <person name="de Groot N.N."/>
        </authorList>
    </citation>
    <scope>NUCLEOTIDE SEQUENCE [LARGE SCALE GENOMIC DNA]</scope>
    <source>
        <strain evidence="3 4">DSM 2784</strain>
    </source>
</reference>
<dbReference type="InterPro" id="IPR002560">
    <property type="entry name" value="Transposase_DDE"/>
</dbReference>
<evidence type="ECO:0000313" key="2">
    <source>
        <dbReference type="EMBL" id="SCZ80696.1"/>
    </source>
</evidence>
<evidence type="ECO:0000313" key="3">
    <source>
        <dbReference type="EMBL" id="SCZ82025.1"/>
    </source>
</evidence>
<dbReference type="Proteomes" id="UP000199208">
    <property type="component" value="Unassembled WGS sequence"/>
</dbReference>
<proteinExistence type="predicted"/>
<dbReference type="EMBL" id="FMWL01000031">
    <property type="protein sequence ID" value="SCZ82025.1"/>
    <property type="molecule type" value="Genomic_DNA"/>
</dbReference>
<dbReference type="Pfam" id="PF01610">
    <property type="entry name" value="DDE_Tnp_ISL3"/>
    <property type="match status" value="1"/>
</dbReference>
<evidence type="ECO:0000259" key="1">
    <source>
        <dbReference type="Pfam" id="PF01610"/>
    </source>
</evidence>
<keyword evidence="4" id="KW-1185">Reference proteome</keyword>
<protein>
    <submittedName>
        <fullName evidence="3">Transposase</fullName>
    </submittedName>
</protein>
<dbReference type="PANTHER" id="PTHR33498">
    <property type="entry name" value="TRANSPOSASE FOR INSERTION SEQUENCE ELEMENT IS1557"/>
    <property type="match status" value="1"/>
</dbReference>
<gene>
    <name evidence="2" type="ORF">SAMN03080599_02388</name>
    <name evidence="3" type="ORF">SAMN03080599_03281</name>
</gene>
<evidence type="ECO:0000313" key="4">
    <source>
        <dbReference type="Proteomes" id="UP000199208"/>
    </source>
</evidence>